<dbReference type="AlphaFoldDB" id="A0A067PCR1"/>
<feature type="region of interest" description="Disordered" evidence="1">
    <location>
        <begin position="456"/>
        <end position="509"/>
    </location>
</feature>
<evidence type="ECO:0000313" key="3">
    <source>
        <dbReference type="Proteomes" id="UP000027265"/>
    </source>
</evidence>
<dbReference type="Proteomes" id="UP000027265">
    <property type="component" value="Unassembled WGS sequence"/>
</dbReference>
<name>A0A067PCR1_9AGAM</name>
<dbReference type="OrthoDB" id="5595695at2759"/>
<sequence length="599" mass="68389">MTRLISSRIVQQSSLLCNLPREILESITVEAVLLDPIGPPKIVHALLTTCKQIYVTLAFDNPNSQVLYGRVFKACFDNSAFKPRSRESEILPVHFAEQLRKNCDTLHFFQTRYFAGAGFISWASADDAINSLAMWFHWFFTAKEKLGKEVPPDWWQMIGLVTPFVHLALRHPSFYAPDVHCELPLVHSDLSPTQPHSARTAHGPWPIYRSSTKIHKEIPHFAKRIYFTRREVVPIRIPDILPPLRSVEYPTGLTKDDIYEFNVFPLAKWEEAPRWNWWEGGGGEDEPAECEEWERWCMMKGGLWRRPEGKGQVYDIGILSGLWHGRMLVPSEPIYMDLVRTASMPPSFTQTNPFVNGRPVYMHIQEHHCISPNTPYPFTDVDEHGINNAWFPTWRSLQEGNSGRLTMYSMKGAKYTYETYVLGKKSSHSPDRCTRLHLEQDFEEMTLEDHEVEMEVEMGSSDGDEDEVGSPEPEDEGSYGSEVSGENEEVESEDEDEDDGRPCDGVGDIVFTGKTDTRHGEAWDAFQYYGCVRPYDGLTAPIQIPISPAMGLPDAEGGRIIFRGYVHAGQTFIGTWRSWTLERKAILLEGPLVLSLRER</sequence>
<accession>A0A067PCR1</accession>
<evidence type="ECO:0000313" key="2">
    <source>
        <dbReference type="EMBL" id="KDQ52708.1"/>
    </source>
</evidence>
<evidence type="ECO:0000256" key="1">
    <source>
        <dbReference type="SAM" id="MobiDB-lite"/>
    </source>
</evidence>
<organism evidence="2 3">
    <name type="scientific">Jaapia argillacea MUCL 33604</name>
    <dbReference type="NCBI Taxonomy" id="933084"/>
    <lineage>
        <taxon>Eukaryota</taxon>
        <taxon>Fungi</taxon>
        <taxon>Dikarya</taxon>
        <taxon>Basidiomycota</taxon>
        <taxon>Agaricomycotina</taxon>
        <taxon>Agaricomycetes</taxon>
        <taxon>Agaricomycetidae</taxon>
        <taxon>Jaapiales</taxon>
        <taxon>Jaapiaceae</taxon>
        <taxon>Jaapia</taxon>
    </lineage>
</organism>
<evidence type="ECO:0008006" key="4">
    <source>
        <dbReference type="Google" id="ProtNLM"/>
    </source>
</evidence>
<dbReference type="EMBL" id="KL197738">
    <property type="protein sequence ID" value="KDQ52708.1"/>
    <property type="molecule type" value="Genomic_DNA"/>
</dbReference>
<dbReference type="InParanoid" id="A0A067PCR1"/>
<dbReference type="HOGENOM" id="CLU_011151_0_0_1"/>
<dbReference type="STRING" id="933084.A0A067PCR1"/>
<feature type="compositionally biased region" description="Acidic residues" evidence="1">
    <location>
        <begin position="456"/>
        <end position="477"/>
    </location>
</feature>
<protein>
    <recommendedName>
        <fullName evidence="4">F-box domain-containing protein</fullName>
    </recommendedName>
</protein>
<feature type="compositionally biased region" description="Acidic residues" evidence="1">
    <location>
        <begin position="485"/>
        <end position="499"/>
    </location>
</feature>
<keyword evidence="3" id="KW-1185">Reference proteome</keyword>
<reference evidence="3" key="1">
    <citation type="journal article" date="2014" name="Proc. Natl. Acad. Sci. U.S.A.">
        <title>Extensive sampling of basidiomycete genomes demonstrates inadequacy of the white-rot/brown-rot paradigm for wood decay fungi.</title>
        <authorList>
            <person name="Riley R."/>
            <person name="Salamov A.A."/>
            <person name="Brown D.W."/>
            <person name="Nagy L.G."/>
            <person name="Floudas D."/>
            <person name="Held B.W."/>
            <person name="Levasseur A."/>
            <person name="Lombard V."/>
            <person name="Morin E."/>
            <person name="Otillar R."/>
            <person name="Lindquist E.A."/>
            <person name="Sun H."/>
            <person name="LaButti K.M."/>
            <person name="Schmutz J."/>
            <person name="Jabbour D."/>
            <person name="Luo H."/>
            <person name="Baker S.E."/>
            <person name="Pisabarro A.G."/>
            <person name="Walton J.D."/>
            <person name="Blanchette R.A."/>
            <person name="Henrissat B."/>
            <person name="Martin F."/>
            <person name="Cullen D."/>
            <person name="Hibbett D.S."/>
            <person name="Grigoriev I.V."/>
        </authorList>
    </citation>
    <scope>NUCLEOTIDE SEQUENCE [LARGE SCALE GENOMIC DNA]</scope>
    <source>
        <strain evidence="3">MUCL 33604</strain>
    </source>
</reference>
<proteinExistence type="predicted"/>
<gene>
    <name evidence="2" type="ORF">JAAARDRAFT_72935</name>
</gene>